<proteinExistence type="predicted"/>
<dbReference type="EMBL" id="JASEJX010000011">
    <property type="protein sequence ID" value="KAK4520016.1"/>
    <property type="molecule type" value="Genomic_DNA"/>
</dbReference>
<sequence length="99" mass="11572">MQGDIPASIQVLNYREKSILSPVKLMTKMTRKYTRRGRISHFEISGYVQLKHNYEFGSMLYGGMLGLAIRRGSHLQQINMQRVQQAYLELCDHNPMLRQ</sequence>
<evidence type="ECO:0000313" key="1">
    <source>
        <dbReference type="EMBL" id="KAK4520016.1"/>
    </source>
</evidence>
<dbReference type="GO" id="GO:0005840">
    <property type="term" value="C:ribosome"/>
    <property type="evidence" value="ECO:0007669"/>
    <property type="project" value="UniProtKB-KW"/>
</dbReference>
<keyword evidence="1" id="KW-0689">Ribosomal protein</keyword>
<dbReference type="AlphaFoldDB" id="A0AAN7DRM3"/>
<dbReference type="GeneID" id="89951830"/>
<reference evidence="1 2" key="1">
    <citation type="submission" date="2022-11" db="EMBL/GenBank/DDBJ databases">
        <title>Mucor velutinosus strain NIH1002 WGS.</title>
        <authorList>
            <person name="Subramanian P."/>
            <person name="Mullikin J.C."/>
            <person name="Segre J.A."/>
            <person name="Zelazny A.M."/>
        </authorList>
    </citation>
    <scope>NUCLEOTIDE SEQUENCE [LARGE SCALE GENOMIC DNA]</scope>
    <source>
        <strain evidence="1 2">NIH1002</strain>
    </source>
</reference>
<keyword evidence="1" id="KW-0687">Ribonucleoprotein</keyword>
<comment type="caution">
    <text evidence="1">The sequence shown here is derived from an EMBL/GenBank/DDBJ whole genome shotgun (WGS) entry which is preliminary data.</text>
</comment>
<accession>A0AAN7DRM3</accession>
<dbReference type="RefSeq" id="XP_064686682.1">
    <property type="nucleotide sequence ID" value="XM_064827398.1"/>
</dbReference>
<organism evidence="1 2">
    <name type="scientific">Mucor velutinosus</name>
    <dbReference type="NCBI Taxonomy" id="708070"/>
    <lineage>
        <taxon>Eukaryota</taxon>
        <taxon>Fungi</taxon>
        <taxon>Fungi incertae sedis</taxon>
        <taxon>Mucoromycota</taxon>
        <taxon>Mucoromycotina</taxon>
        <taxon>Mucoromycetes</taxon>
        <taxon>Mucorales</taxon>
        <taxon>Mucorineae</taxon>
        <taxon>Mucoraceae</taxon>
        <taxon>Mucor</taxon>
    </lineage>
</organism>
<name>A0AAN7DRM3_9FUNG</name>
<keyword evidence="2" id="KW-1185">Reference proteome</keyword>
<evidence type="ECO:0000313" key="2">
    <source>
        <dbReference type="Proteomes" id="UP001304243"/>
    </source>
</evidence>
<protein>
    <submittedName>
        <fullName evidence="1">60S ribosomal protein L30</fullName>
    </submittedName>
</protein>
<gene>
    <name evidence="1" type="primary">RPL30_2</name>
    <name evidence="1" type="ORF">ATC70_008144</name>
</gene>
<dbReference type="Proteomes" id="UP001304243">
    <property type="component" value="Unassembled WGS sequence"/>
</dbReference>